<dbReference type="SMART" id="SM00895">
    <property type="entry name" value="FCD"/>
    <property type="match status" value="1"/>
</dbReference>
<dbReference type="GO" id="GO:0003677">
    <property type="term" value="F:DNA binding"/>
    <property type="evidence" value="ECO:0007669"/>
    <property type="project" value="UniProtKB-KW"/>
</dbReference>
<gene>
    <name evidence="5" type="ORF">QO012_003237</name>
</gene>
<keyword evidence="3" id="KW-0804">Transcription</keyword>
<evidence type="ECO:0000313" key="6">
    <source>
        <dbReference type="Proteomes" id="UP001231124"/>
    </source>
</evidence>
<keyword evidence="1" id="KW-0805">Transcription regulation</keyword>
<dbReference type="Gene3D" id="1.20.120.530">
    <property type="entry name" value="GntR ligand-binding domain-like"/>
    <property type="match status" value="1"/>
</dbReference>
<dbReference type="PANTHER" id="PTHR43537:SF24">
    <property type="entry name" value="GLUCONATE OPERON TRANSCRIPTIONAL REPRESSOR"/>
    <property type="match status" value="1"/>
</dbReference>
<dbReference type="Pfam" id="PF00392">
    <property type="entry name" value="GntR"/>
    <property type="match status" value="1"/>
</dbReference>
<feature type="domain" description="HTH gntR-type" evidence="4">
    <location>
        <begin position="10"/>
        <end position="77"/>
    </location>
</feature>
<dbReference type="CDD" id="cd07377">
    <property type="entry name" value="WHTH_GntR"/>
    <property type="match status" value="1"/>
</dbReference>
<dbReference type="Proteomes" id="UP001231124">
    <property type="component" value="Unassembled WGS sequence"/>
</dbReference>
<accession>A0ABU0I299</accession>
<evidence type="ECO:0000256" key="3">
    <source>
        <dbReference type="ARBA" id="ARBA00023163"/>
    </source>
</evidence>
<dbReference type="PANTHER" id="PTHR43537">
    <property type="entry name" value="TRANSCRIPTIONAL REGULATOR, GNTR FAMILY"/>
    <property type="match status" value="1"/>
</dbReference>
<keyword evidence="6" id="KW-1185">Reference proteome</keyword>
<dbReference type="EMBL" id="JAUSVP010000010">
    <property type="protein sequence ID" value="MDQ0448725.1"/>
    <property type="molecule type" value="Genomic_DNA"/>
</dbReference>
<dbReference type="InterPro" id="IPR036390">
    <property type="entry name" value="WH_DNA-bd_sf"/>
</dbReference>
<dbReference type="SUPFAM" id="SSF46785">
    <property type="entry name" value="Winged helix' DNA-binding domain"/>
    <property type="match status" value="1"/>
</dbReference>
<dbReference type="InterPro" id="IPR000524">
    <property type="entry name" value="Tscrpt_reg_HTH_GntR"/>
</dbReference>
<dbReference type="InterPro" id="IPR008920">
    <property type="entry name" value="TF_FadR/GntR_C"/>
</dbReference>
<comment type="caution">
    <text evidence="5">The sequence shown here is derived from an EMBL/GenBank/DDBJ whole genome shotgun (WGS) entry which is preliminary data.</text>
</comment>
<evidence type="ECO:0000256" key="2">
    <source>
        <dbReference type="ARBA" id="ARBA00023125"/>
    </source>
</evidence>
<proteinExistence type="predicted"/>
<keyword evidence="2 5" id="KW-0238">DNA-binding</keyword>
<dbReference type="InterPro" id="IPR011711">
    <property type="entry name" value="GntR_C"/>
</dbReference>
<dbReference type="SUPFAM" id="SSF48008">
    <property type="entry name" value="GntR ligand-binding domain-like"/>
    <property type="match status" value="1"/>
</dbReference>
<protein>
    <submittedName>
        <fullName evidence="5">DNA-binding GntR family transcriptional regulator</fullName>
    </submittedName>
</protein>
<evidence type="ECO:0000256" key="1">
    <source>
        <dbReference type="ARBA" id="ARBA00023015"/>
    </source>
</evidence>
<dbReference type="Pfam" id="PF07729">
    <property type="entry name" value="FCD"/>
    <property type="match status" value="1"/>
</dbReference>
<dbReference type="InterPro" id="IPR036388">
    <property type="entry name" value="WH-like_DNA-bd_sf"/>
</dbReference>
<evidence type="ECO:0000313" key="5">
    <source>
        <dbReference type="EMBL" id="MDQ0448725.1"/>
    </source>
</evidence>
<dbReference type="PROSITE" id="PS50949">
    <property type="entry name" value="HTH_GNTR"/>
    <property type="match status" value="1"/>
</dbReference>
<dbReference type="SMART" id="SM00345">
    <property type="entry name" value="HTH_GNTR"/>
    <property type="match status" value="1"/>
</dbReference>
<organism evidence="5 6">
    <name type="scientific">Methylobacterium aerolatum</name>
    <dbReference type="NCBI Taxonomy" id="418708"/>
    <lineage>
        <taxon>Bacteria</taxon>
        <taxon>Pseudomonadati</taxon>
        <taxon>Pseudomonadota</taxon>
        <taxon>Alphaproteobacteria</taxon>
        <taxon>Hyphomicrobiales</taxon>
        <taxon>Methylobacteriaceae</taxon>
        <taxon>Methylobacterium</taxon>
    </lineage>
</organism>
<sequence length="229" mass="25617">MSESLRIVPQPMRRQVEEGLRAAIVNGRFAPGEHLPDRVLCDLFGASRSVVREAVRLLEAEGLVTVQPNRGPFVAHLSPEEAAQIYDVRGVLEALAGESFARHATDEERAELRAVWEDLARRGPGATREDLLAIKRRFYDVLLAGARNAYVARMLDQLLNRNMQLRATSLSDPGRLAWTVKELKRVIDAIDRRDPDETFTACREHVQRAADVALRLLAAHPSPNAEDRS</sequence>
<evidence type="ECO:0000259" key="4">
    <source>
        <dbReference type="PROSITE" id="PS50949"/>
    </source>
</evidence>
<dbReference type="Gene3D" id="1.10.10.10">
    <property type="entry name" value="Winged helix-like DNA-binding domain superfamily/Winged helix DNA-binding domain"/>
    <property type="match status" value="1"/>
</dbReference>
<reference evidence="5 6" key="1">
    <citation type="submission" date="2023-07" db="EMBL/GenBank/DDBJ databases">
        <title>Genomic Encyclopedia of Type Strains, Phase IV (KMG-IV): sequencing the most valuable type-strain genomes for metagenomic binning, comparative biology and taxonomic classification.</title>
        <authorList>
            <person name="Goeker M."/>
        </authorList>
    </citation>
    <scope>NUCLEOTIDE SEQUENCE [LARGE SCALE GENOMIC DNA]</scope>
    <source>
        <strain evidence="5 6">DSM 19013</strain>
    </source>
</reference>
<dbReference type="RefSeq" id="WP_238203155.1">
    <property type="nucleotide sequence ID" value="NZ_BPQE01000012.1"/>
</dbReference>
<name>A0ABU0I299_9HYPH</name>